<dbReference type="GO" id="GO:0003677">
    <property type="term" value="F:DNA binding"/>
    <property type="evidence" value="ECO:0007669"/>
    <property type="project" value="InterPro"/>
</dbReference>
<keyword evidence="3" id="KW-1185">Reference proteome</keyword>
<gene>
    <name evidence="2" type="ORF">D3876_13525</name>
</gene>
<dbReference type="Gene3D" id="1.10.260.40">
    <property type="entry name" value="lambda repressor-like DNA-binding domains"/>
    <property type="match status" value="1"/>
</dbReference>
<name>A0A418WMC4_9SPHN</name>
<dbReference type="Proteomes" id="UP000286100">
    <property type="component" value="Unassembled WGS sequence"/>
</dbReference>
<protein>
    <submittedName>
        <fullName evidence="2">Uncharacterized protein</fullName>
    </submittedName>
</protein>
<reference evidence="2 3" key="1">
    <citation type="submission" date="2018-09" db="EMBL/GenBank/DDBJ databases">
        <authorList>
            <person name="Zhu H."/>
        </authorList>
    </citation>
    <scope>NUCLEOTIDE SEQUENCE [LARGE SCALE GENOMIC DNA]</scope>
    <source>
        <strain evidence="2 3">K2R01-6</strain>
    </source>
</reference>
<sequence>MHPEDVKAEIRKRFRTVASFERSFNLPGKSVTDLLRGYKSQRVSDAIQSVISRPVSEFVQSEDSDVSENDSAAHRLNAEAR</sequence>
<dbReference type="EMBL" id="QYUM01000003">
    <property type="protein sequence ID" value="RJF91147.1"/>
    <property type="molecule type" value="Genomic_DNA"/>
</dbReference>
<evidence type="ECO:0000313" key="2">
    <source>
        <dbReference type="EMBL" id="RJF91147.1"/>
    </source>
</evidence>
<proteinExistence type="predicted"/>
<comment type="caution">
    <text evidence="2">The sequence shown here is derived from an EMBL/GenBank/DDBJ whole genome shotgun (WGS) entry which is preliminary data.</text>
</comment>
<evidence type="ECO:0000256" key="1">
    <source>
        <dbReference type="SAM" id="MobiDB-lite"/>
    </source>
</evidence>
<feature type="region of interest" description="Disordered" evidence="1">
    <location>
        <begin position="58"/>
        <end position="81"/>
    </location>
</feature>
<dbReference type="AlphaFoldDB" id="A0A418WMC4"/>
<feature type="compositionally biased region" description="Basic and acidic residues" evidence="1">
    <location>
        <begin position="71"/>
        <end position="81"/>
    </location>
</feature>
<evidence type="ECO:0000313" key="3">
    <source>
        <dbReference type="Proteomes" id="UP000286100"/>
    </source>
</evidence>
<organism evidence="2 3">
    <name type="scientific">Sphingomonas cavernae</name>
    <dbReference type="NCBI Taxonomy" id="2320861"/>
    <lineage>
        <taxon>Bacteria</taxon>
        <taxon>Pseudomonadati</taxon>
        <taxon>Pseudomonadota</taxon>
        <taxon>Alphaproteobacteria</taxon>
        <taxon>Sphingomonadales</taxon>
        <taxon>Sphingomonadaceae</taxon>
        <taxon>Sphingomonas</taxon>
    </lineage>
</organism>
<dbReference type="InterPro" id="IPR010982">
    <property type="entry name" value="Lambda_DNA-bd_dom_sf"/>
</dbReference>
<accession>A0A418WMC4</accession>